<feature type="transmembrane region" description="Helical" evidence="10">
    <location>
        <begin position="105"/>
        <end position="121"/>
    </location>
</feature>
<protein>
    <recommendedName>
        <fullName evidence="10">Diadenylate cyclase</fullName>
        <shortName evidence="10">DAC</shortName>
        <ecNumber evidence="10">2.7.7.85</ecNumber>
    </recommendedName>
    <alternativeName>
        <fullName evidence="10">Cyclic-di-AMP synthase</fullName>
        <shortName evidence="10">c-di-AMP synthase</shortName>
    </alternativeName>
</protein>
<dbReference type="Pfam" id="PF19293">
    <property type="entry name" value="CdaA_N"/>
    <property type="match status" value="1"/>
</dbReference>
<accession>A0A125W431</accession>
<evidence type="ECO:0000259" key="11">
    <source>
        <dbReference type="PROSITE" id="PS51794"/>
    </source>
</evidence>
<evidence type="ECO:0000256" key="4">
    <source>
        <dbReference type="ARBA" id="ARBA00022692"/>
    </source>
</evidence>
<organism evidence="12 13">
    <name type="scientific">Enterococcus faecalis TX4248</name>
    <dbReference type="NCBI Taxonomy" id="749495"/>
    <lineage>
        <taxon>Bacteria</taxon>
        <taxon>Bacillati</taxon>
        <taxon>Bacillota</taxon>
        <taxon>Bacilli</taxon>
        <taxon>Lactobacillales</taxon>
        <taxon>Enterococcaceae</taxon>
        <taxon>Enterococcus</taxon>
    </lineage>
</organism>
<dbReference type="AlphaFoldDB" id="A0A125W431"/>
<dbReference type="HOGENOM" id="CLU_038561_0_1_9"/>
<dbReference type="PROSITE" id="PS51794">
    <property type="entry name" value="DAC"/>
    <property type="match status" value="1"/>
</dbReference>
<gene>
    <name evidence="10" type="primary">dacA</name>
    <name evidence="12" type="ORF">HMPREF9498_02328</name>
</gene>
<dbReference type="PANTHER" id="PTHR34185">
    <property type="entry name" value="DIADENYLATE CYCLASE"/>
    <property type="match status" value="1"/>
</dbReference>
<evidence type="ECO:0000313" key="13">
    <source>
        <dbReference type="Proteomes" id="UP000004846"/>
    </source>
</evidence>
<comment type="subunit">
    <text evidence="10">Probably a homodimer.</text>
</comment>
<comment type="similarity">
    <text evidence="10">Belongs to the adenylate cyclase family. DacA/CdaA subfamily.</text>
</comment>
<evidence type="ECO:0000256" key="2">
    <source>
        <dbReference type="ARBA" id="ARBA00022475"/>
    </source>
</evidence>
<comment type="catalytic activity">
    <reaction evidence="1 10">
        <text>2 ATP = 3',3'-c-di-AMP + 2 diphosphate</text>
        <dbReference type="Rhea" id="RHEA:35655"/>
        <dbReference type="ChEBI" id="CHEBI:30616"/>
        <dbReference type="ChEBI" id="CHEBI:33019"/>
        <dbReference type="ChEBI" id="CHEBI:71500"/>
        <dbReference type="EC" id="2.7.7.85"/>
    </reaction>
</comment>
<evidence type="ECO:0000256" key="7">
    <source>
        <dbReference type="ARBA" id="ARBA00022840"/>
    </source>
</evidence>
<feature type="transmembrane region" description="Helical" evidence="10">
    <location>
        <begin position="80"/>
        <end position="99"/>
    </location>
</feature>
<keyword evidence="2 10" id="KW-1003">Cell membrane</keyword>
<feature type="domain" description="DAC" evidence="11">
    <location>
        <begin position="118"/>
        <end position="277"/>
    </location>
</feature>
<evidence type="ECO:0000256" key="1">
    <source>
        <dbReference type="ARBA" id="ARBA00000877"/>
    </source>
</evidence>
<sequence length="314" mass="35443">MKENNVVYLLGNLEREVRGMMSFQLNQLLDLNYWQQVISTDFLSKDFVINIIDILVVWYLVYKLIMLVRGTKAVQLLKGVAVFIIIRILSEIIGLHTLSWLMNQVIMYGVIAAVVIFQPEVRRGLEHLGRSSFFRPNKGAQQEDERIIQAFDKAIQYMSKRKIGALITIERNTGLDEYIETGIDLDADITGELLINIFIPNTPLHDGAVIIKNEKIAVASAYLPLSESNLIPKEFGTRHRAAVGISEVSDAITIVVSEETGDVSLTLNNELIPGLTQEEYLTILRKELISESSEDKKSALQHFIDDVTKGVKRK</sequence>
<dbReference type="InterPro" id="IPR003390">
    <property type="entry name" value="DNA_integrity_scan_DisA_N"/>
</dbReference>
<keyword evidence="3 10" id="KW-0808">Transferase</keyword>
<dbReference type="InterPro" id="IPR050338">
    <property type="entry name" value="DisA"/>
</dbReference>
<keyword evidence="9 10" id="KW-0472">Membrane</keyword>
<dbReference type="InterPro" id="IPR034701">
    <property type="entry name" value="CdaA"/>
</dbReference>
<evidence type="ECO:0000256" key="8">
    <source>
        <dbReference type="ARBA" id="ARBA00022989"/>
    </source>
</evidence>
<dbReference type="InterPro" id="IPR045585">
    <property type="entry name" value="CdaA_N"/>
</dbReference>
<dbReference type="GO" id="GO:0005524">
    <property type="term" value="F:ATP binding"/>
    <property type="evidence" value="ECO:0007669"/>
    <property type="project" value="UniProtKB-UniRule"/>
</dbReference>
<evidence type="ECO:0000313" key="12">
    <source>
        <dbReference type="EMBL" id="EFM82051.1"/>
    </source>
</evidence>
<keyword evidence="8 10" id="KW-1133">Transmembrane helix</keyword>
<dbReference type="NCBIfam" id="TIGR00159">
    <property type="entry name" value="diadenylate cyclase CdaA"/>
    <property type="match status" value="1"/>
</dbReference>
<name>A0A125W431_ENTFL</name>
<keyword evidence="7 10" id="KW-0067">ATP-binding</keyword>
<evidence type="ECO:0000256" key="10">
    <source>
        <dbReference type="HAMAP-Rule" id="MF_01499"/>
    </source>
</evidence>
<comment type="function">
    <text evidence="10">Catalyzes the condensation of 2 ATP molecules into cyclic di-AMP (c-di-AMP), a second messenger used to regulate differing processes in different bacteria.</text>
</comment>
<comment type="caution">
    <text evidence="12">The sequence shown here is derived from an EMBL/GenBank/DDBJ whole genome shotgun (WGS) entry which is preliminary data.</text>
</comment>
<dbReference type="GO" id="GO:0106408">
    <property type="term" value="F:diadenylate cyclase activity"/>
    <property type="evidence" value="ECO:0007669"/>
    <property type="project" value="UniProtKB-EC"/>
</dbReference>
<dbReference type="GO" id="GO:0004016">
    <property type="term" value="F:adenylate cyclase activity"/>
    <property type="evidence" value="ECO:0007669"/>
    <property type="project" value="UniProtKB-UniRule"/>
</dbReference>
<dbReference type="PANTHER" id="PTHR34185:SF1">
    <property type="entry name" value="DIADENYLATE CYCLASE"/>
    <property type="match status" value="1"/>
</dbReference>
<dbReference type="Gene3D" id="3.40.1700.10">
    <property type="entry name" value="DNA integrity scanning protein, DisA, N-terminal domain"/>
    <property type="match status" value="1"/>
</dbReference>
<dbReference type="InterPro" id="IPR014046">
    <property type="entry name" value="C-di-AMP_synthase"/>
</dbReference>
<dbReference type="EMBL" id="AEBR01000080">
    <property type="protein sequence ID" value="EFM82051.1"/>
    <property type="molecule type" value="Genomic_DNA"/>
</dbReference>
<dbReference type="SUPFAM" id="SSF143597">
    <property type="entry name" value="YojJ-like"/>
    <property type="match status" value="1"/>
</dbReference>
<dbReference type="GO" id="GO:0006171">
    <property type="term" value="P:cAMP biosynthetic process"/>
    <property type="evidence" value="ECO:0007669"/>
    <property type="project" value="InterPro"/>
</dbReference>
<evidence type="ECO:0000256" key="5">
    <source>
        <dbReference type="ARBA" id="ARBA00022695"/>
    </source>
</evidence>
<dbReference type="Pfam" id="PF02457">
    <property type="entry name" value="DAC"/>
    <property type="match status" value="1"/>
</dbReference>
<evidence type="ECO:0000256" key="9">
    <source>
        <dbReference type="ARBA" id="ARBA00023136"/>
    </source>
</evidence>
<evidence type="ECO:0000256" key="6">
    <source>
        <dbReference type="ARBA" id="ARBA00022741"/>
    </source>
</evidence>
<keyword evidence="4 10" id="KW-0812">Transmembrane</keyword>
<feature type="transmembrane region" description="Helical" evidence="10">
    <location>
        <begin position="47"/>
        <end position="68"/>
    </location>
</feature>
<dbReference type="FunFam" id="3.40.1700.10:FF:000002">
    <property type="entry name" value="Diadenylate cyclase"/>
    <property type="match status" value="1"/>
</dbReference>
<reference evidence="12 13" key="1">
    <citation type="submission" date="2010-07" db="EMBL/GenBank/DDBJ databases">
        <authorList>
            <person name="Sid Ahmed O."/>
        </authorList>
    </citation>
    <scope>NUCLEOTIDE SEQUENCE [LARGE SCALE GENOMIC DNA]</scope>
    <source>
        <strain evidence="12 13">TX4248</strain>
    </source>
</reference>
<dbReference type="HAMAP" id="MF_01499">
    <property type="entry name" value="DacA"/>
    <property type="match status" value="1"/>
</dbReference>
<dbReference type="EC" id="2.7.7.85" evidence="10"/>
<comment type="caution">
    <text evidence="10">Lacks conserved residue(s) required for the propagation of feature annotation.</text>
</comment>
<keyword evidence="5 10" id="KW-0548">Nucleotidyltransferase</keyword>
<dbReference type="PIRSF" id="PIRSF004793">
    <property type="entry name" value="UCP004793"/>
    <property type="match status" value="1"/>
</dbReference>
<evidence type="ECO:0000256" key="3">
    <source>
        <dbReference type="ARBA" id="ARBA00022679"/>
    </source>
</evidence>
<dbReference type="InterPro" id="IPR036888">
    <property type="entry name" value="DNA_integrity_DisA_N_sf"/>
</dbReference>
<proteinExistence type="inferred from homology"/>
<dbReference type="Proteomes" id="UP000004846">
    <property type="component" value="Unassembled WGS sequence"/>
</dbReference>
<keyword evidence="6 10" id="KW-0547">Nucleotide-binding</keyword>